<protein>
    <submittedName>
        <fullName evidence="2">Spore wall protein 3</fullName>
    </submittedName>
</protein>
<proteinExistence type="predicted"/>
<evidence type="ECO:0000256" key="1">
    <source>
        <dbReference type="SAM" id="MobiDB-lite"/>
    </source>
</evidence>
<evidence type="ECO:0000313" key="2">
    <source>
        <dbReference type="EMBL" id="UTX42432.1"/>
    </source>
</evidence>
<gene>
    <name evidence="2" type="ORF">GPU96_01g01360</name>
</gene>
<evidence type="ECO:0000313" key="3">
    <source>
        <dbReference type="Proteomes" id="UP001059546"/>
    </source>
</evidence>
<sequence>MVRKSLYILAAAGVGIIKATTNNGGLYIPSSVLQDLGNTSGCLMVTESGDGNFSIVPSGSPVYIEQQNGHAEVSWSPLVGGNRAVPVYAPSAQEVRESIPSASGLEIVQYTAPQQEGFVSSSTPVVAVVEEVVPVSGVAVSSTSSTPETKSTGTTTTAVGATGDKSKTTTGTTSDKSKSSSSSSSKKKKGAKSIMALGAVLTTALFSIL</sequence>
<feature type="compositionally biased region" description="Low complexity" evidence="1">
    <location>
        <begin position="138"/>
        <end position="184"/>
    </location>
</feature>
<feature type="region of interest" description="Disordered" evidence="1">
    <location>
        <begin position="138"/>
        <end position="190"/>
    </location>
</feature>
<name>A0A9Q9C4K6_ENCHE</name>
<reference evidence="2" key="1">
    <citation type="submission" date="2021-05" db="EMBL/GenBank/DDBJ databases">
        <title>Encephalitozoon hellem ATCC 50604 Complete Genome.</title>
        <authorList>
            <person name="Mascarenhas dos Santos A.C."/>
            <person name="Julian A.T."/>
            <person name="Pombert J.-F."/>
        </authorList>
    </citation>
    <scope>NUCLEOTIDE SEQUENCE</scope>
    <source>
        <strain evidence="2">ATCC 50604</strain>
    </source>
</reference>
<accession>A0A9Q9C4K6</accession>
<dbReference type="AlphaFoldDB" id="A0A9Q9C4K6"/>
<dbReference type="Proteomes" id="UP001059546">
    <property type="component" value="Chromosome I"/>
</dbReference>
<dbReference type="EMBL" id="CP075147">
    <property type="protein sequence ID" value="UTX42432.1"/>
    <property type="molecule type" value="Genomic_DNA"/>
</dbReference>
<organism evidence="2 3">
    <name type="scientific">Encephalitozoon hellem</name>
    <name type="common">Microsporidian parasite</name>
    <dbReference type="NCBI Taxonomy" id="27973"/>
    <lineage>
        <taxon>Eukaryota</taxon>
        <taxon>Fungi</taxon>
        <taxon>Fungi incertae sedis</taxon>
        <taxon>Microsporidia</taxon>
        <taxon>Unikaryonidae</taxon>
        <taxon>Encephalitozoon</taxon>
    </lineage>
</organism>